<dbReference type="Proteomes" id="UP000280501">
    <property type="component" value="Unassembled WGS sequence"/>
</dbReference>
<keyword evidence="1" id="KW-0472">Membrane</keyword>
<proteinExistence type="predicted"/>
<evidence type="ECO:0000313" key="3">
    <source>
        <dbReference type="Proteomes" id="UP000280501"/>
    </source>
</evidence>
<evidence type="ECO:0000313" key="2">
    <source>
        <dbReference type="EMBL" id="RPF22531.1"/>
    </source>
</evidence>
<keyword evidence="3" id="KW-1185">Reference proteome</keyword>
<reference evidence="2 3" key="1">
    <citation type="submission" date="2018-11" db="EMBL/GenBank/DDBJ databases">
        <title>Sequencing the genomes of 1000 actinobacteria strains.</title>
        <authorList>
            <person name="Klenk H.-P."/>
        </authorList>
    </citation>
    <scope>NUCLEOTIDE SEQUENCE [LARGE SCALE GENOMIC DNA]</scope>
    <source>
        <strain evidence="2 3">DSM 15700</strain>
    </source>
</reference>
<dbReference type="OrthoDB" id="4640062at2"/>
<dbReference type="RefSeq" id="WP_123815434.1">
    <property type="nucleotide sequence ID" value="NZ_RKQZ01000001.1"/>
</dbReference>
<keyword evidence="1" id="KW-0812">Transmembrane</keyword>
<gene>
    <name evidence="2" type="ORF">EDD34_3196</name>
</gene>
<feature type="transmembrane region" description="Helical" evidence="1">
    <location>
        <begin position="103"/>
        <end position="124"/>
    </location>
</feature>
<sequence length="238" mass="25360">MTADQSAPARAIATGWTKGALAALGLALMLVGASQDLAWTTYKLGILPPGLWHVLEHGGYNGPSSENFEAAFGRGLTWAVGFIIVSVAALATVRRRAVHRLPAAVVVLGTVLMASWALLGSAGLSHGDGRQDFHTLRPALDGVVEHALHGDLDGPYAELPRTLEFVSVNSSVDVYHDAEDPDAVTVFVPQWARLVDDAGGYIYSPHRTPDVYMRGMACTDPARLDGGWWSCGMPTRSD</sequence>
<dbReference type="AlphaFoldDB" id="A0A3N4ZS23"/>
<name>A0A3N4ZS23_9MICO</name>
<evidence type="ECO:0000256" key="1">
    <source>
        <dbReference type="SAM" id="Phobius"/>
    </source>
</evidence>
<comment type="caution">
    <text evidence="2">The sequence shown here is derived from an EMBL/GenBank/DDBJ whole genome shotgun (WGS) entry which is preliminary data.</text>
</comment>
<keyword evidence="1" id="KW-1133">Transmembrane helix</keyword>
<feature type="transmembrane region" description="Helical" evidence="1">
    <location>
        <begin position="71"/>
        <end position="91"/>
    </location>
</feature>
<protein>
    <submittedName>
        <fullName evidence="2">Uncharacterized protein</fullName>
    </submittedName>
</protein>
<organism evidence="2 3">
    <name type="scientific">Myceligenerans xiligouense</name>
    <dbReference type="NCBI Taxonomy" id="253184"/>
    <lineage>
        <taxon>Bacteria</taxon>
        <taxon>Bacillati</taxon>
        <taxon>Actinomycetota</taxon>
        <taxon>Actinomycetes</taxon>
        <taxon>Micrococcales</taxon>
        <taxon>Promicromonosporaceae</taxon>
        <taxon>Myceligenerans</taxon>
    </lineage>
</organism>
<accession>A0A3N4ZS23</accession>
<dbReference type="EMBL" id="RKQZ01000001">
    <property type="protein sequence ID" value="RPF22531.1"/>
    <property type="molecule type" value="Genomic_DNA"/>
</dbReference>